<evidence type="ECO:0000313" key="5">
    <source>
        <dbReference type="Proteomes" id="UP000049023"/>
    </source>
</evidence>
<organism evidence="3 4">
    <name type="scientific">Mycobacterium tuberculosis</name>
    <dbReference type="NCBI Taxonomy" id="1773"/>
    <lineage>
        <taxon>Bacteria</taxon>
        <taxon>Bacillati</taxon>
        <taxon>Actinomycetota</taxon>
        <taxon>Actinomycetes</taxon>
        <taxon>Mycobacteriales</taxon>
        <taxon>Mycobacteriaceae</taxon>
        <taxon>Mycobacterium</taxon>
        <taxon>Mycobacterium tuberculosis complex</taxon>
    </lineage>
</organism>
<proteinExistence type="predicted"/>
<dbReference type="EMBL" id="CHKL01000309">
    <property type="protein sequence ID" value="COW48686.1"/>
    <property type="molecule type" value="Genomic_DNA"/>
</dbReference>
<accession>A0A654ZEX7</accession>
<evidence type="ECO:0000313" key="2">
    <source>
        <dbReference type="EMBL" id="CKS42744.1"/>
    </source>
</evidence>
<protein>
    <submittedName>
        <fullName evidence="3">Uncharacterized protein</fullName>
    </submittedName>
</protein>
<evidence type="ECO:0000313" key="6">
    <source>
        <dbReference type="Proteomes" id="UP000050164"/>
    </source>
</evidence>
<name>A0A654ZEX7_MYCTX</name>
<dbReference type="AlphaFoldDB" id="A0A654ZEX7"/>
<reference evidence="4 5" key="1">
    <citation type="submission" date="2015-03" db="EMBL/GenBank/DDBJ databases">
        <authorList>
            <consortium name="Pathogen Informatics"/>
        </authorList>
    </citation>
    <scope>NUCLEOTIDE SEQUENCE [LARGE SCALE GENOMIC DNA]</scope>
    <source>
        <strain evidence="1 6">Bir 185</strain>
        <strain evidence="2 5">Bir 187</strain>
        <strain evidence="3 4">P00601463</strain>
    </source>
</reference>
<dbReference type="Proteomes" id="UP000049023">
    <property type="component" value="Unassembled WGS sequence"/>
</dbReference>
<sequence length="129" mass="12962">MTSTRWALTTTNNACKLASLPCLGAVPSTTPPAGGMARTTSHGTVAVKSTGVSEISGAVTLPSCPRCGQSSIAVVCTTGSSGVATDNTKPISPAMVATQRVPRADAKAPKIARFGVLLRLLAHCVMAAP</sequence>
<gene>
    <name evidence="3" type="ORF">ERS007741_02581</name>
    <name evidence="1" type="ORF">ERS027659_02519</name>
    <name evidence="2" type="ORF">ERS027661_03062</name>
</gene>
<dbReference type="EMBL" id="CNFT01000610">
    <property type="protein sequence ID" value="CKS01574.1"/>
    <property type="molecule type" value="Genomic_DNA"/>
</dbReference>
<dbReference type="Proteomes" id="UP000050164">
    <property type="component" value="Unassembled WGS sequence"/>
</dbReference>
<evidence type="ECO:0000313" key="4">
    <source>
        <dbReference type="Proteomes" id="UP000048600"/>
    </source>
</evidence>
<evidence type="ECO:0000313" key="3">
    <source>
        <dbReference type="EMBL" id="COW48686.1"/>
    </source>
</evidence>
<evidence type="ECO:0000313" key="1">
    <source>
        <dbReference type="EMBL" id="CKS01574.1"/>
    </source>
</evidence>
<dbReference type="Proteomes" id="UP000048600">
    <property type="component" value="Unassembled WGS sequence"/>
</dbReference>
<dbReference type="EMBL" id="CNFU01000741">
    <property type="protein sequence ID" value="CKS42744.1"/>
    <property type="molecule type" value="Genomic_DNA"/>
</dbReference>